<dbReference type="NCBIfam" id="TIGR00632">
    <property type="entry name" value="vsr"/>
    <property type="match status" value="1"/>
</dbReference>
<dbReference type="InterPro" id="IPR011335">
    <property type="entry name" value="Restrct_endonuc-II-like"/>
</dbReference>
<evidence type="ECO:0000256" key="5">
    <source>
        <dbReference type="ARBA" id="ARBA00023204"/>
    </source>
</evidence>
<evidence type="ECO:0000256" key="3">
    <source>
        <dbReference type="ARBA" id="ARBA00022763"/>
    </source>
</evidence>
<keyword evidence="4" id="KW-0378">Hydrolase</keyword>
<proteinExistence type="inferred from homology"/>
<dbReference type="Gene3D" id="3.40.960.10">
    <property type="entry name" value="VSR Endonuclease"/>
    <property type="match status" value="1"/>
</dbReference>
<dbReference type="InterPro" id="IPR004603">
    <property type="entry name" value="DNA_mismatch_endonuc_vsr"/>
</dbReference>
<dbReference type="GO" id="GO:0004519">
    <property type="term" value="F:endonuclease activity"/>
    <property type="evidence" value="ECO:0007669"/>
    <property type="project" value="UniProtKB-KW"/>
</dbReference>
<keyword evidence="3" id="KW-0227">DNA damage</keyword>
<reference evidence="8 9" key="1">
    <citation type="journal article" date="2019" name="Int. J. Syst. Evol. Microbiol.">
        <title>The Global Catalogue of Microorganisms (GCM) 10K type strain sequencing project: providing services to taxonomists for standard genome sequencing and annotation.</title>
        <authorList>
            <consortium name="The Broad Institute Genomics Platform"/>
            <consortium name="The Broad Institute Genome Sequencing Center for Infectious Disease"/>
            <person name="Wu L."/>
            <person name="Ma J."/>
        </authorList>
    </citation>
    <scope>NUCLEOTIDE SEQUENCE [LARGE SCALE GENOMIC DNA]</scope>
    <source>
        <strain evidence="8 9">JCM 16001</strain>
    </source>
</reference>
<evidence type="ECO:0000256" key="1">
    <source>
        <dbReference type="ARBA" id="ARBA00022722"/>
    </source>
</evidence>
<evidence type="ECO:0000313" key="9">
    <source>
        <dbReference type="Proteomes" id="UP001499851"/>
    </source>
</evidence>
<dbReference type="SUPFAM" id="SSF52980">
    <property type="entry name" value="Restriction endonuclease-like"/>
    <property type="match status" value="1"/>
</dbReference>
<dbReference type="EMBL" id="BAAAQF010000012">
    <property type="protein sequence ID" value="GAA1683330.1"/>
    <property type="molecule type" value="Genomic_DNA"/>
</dbReference>
<dbReference type="RefSeq" id="WP_344488330.1">
    <property type="nucleotide sequence ID" value="NZ_BAAAQF010000012.1"/>
</dbReference>
<keyword evidence="1" id="KW-0540">Nuclease</keyword>
<keyword evidence="2 8" id="KW-0255">Endonuclease</keyword>
<gene>
    <name evidence="8" type="ORF">GCM10009830_33190</name>
</gene>
<sequence length="167" mass="19481">MRDPKVTSRIMAAVRNRDTKPEVELRSALWRRRLRFRVRTKLFGKPDIVFPGSRVVVFVDGDFWHGNAWRVRGLPSFEAQFKRMNNPEFWKTKLEANMARDSAVNSKLSSDGWYVYRVFESRLTKDLDGVADEIEKLVRVRQKTHESTTESIATSQDCETEKPCQGQ</sequence>
<name>A0ABN2H7N4_9ACTN</name>
<organism evidence="8 9">
    <name type="scientific">Glycomyces endophyticus</name>
    <dbReference type="NCBI Taxonomy" id="480996"/>
    <lineage>
        <taxon>Bacteria</taxon>
        <taxon>Bacillati</taxon>
        <taxon>Actinomycetota</taxon>
        <taxon>Actinomycetes</taxon>
        <taxon>Glycomycetales</taxon>
        <taxon>Glycomycetaceae</taxon>
        <taxon>Glycomyces</taxon>
    </lineage>
</organism>
<keyword evidence="9" id="KW-1185">Reference proteome</keyword>
<evidence type="ECO:0000256" key="7">
    <source>
        <dbReference type="SAM" id="MobiDB-lite"/>
    </source>
</evidence>
<comment type="caution">
    <text evidence="8">The sequence shown here is derived from an EMBL/GenBank/DDBJ whole genome shotgun (WGS) entry which is preliminary data.</text>
</comment>
<evidence type="ECO:0000313" key="8">
    <source>
        <dbReference type="EMBL" id="GAA1683330.1"/>
    </source>
</evidence>
<dbReference type="Pfam" id="PF03852">
    <property type="entry name" value="Vsr"/>
    <property type="match status" value="1"/>
</dbReference>
<feature type="region of interest" description="Disordered" evidence="7">
    <location>
        <begin position="145"/>
        <end position="167"/>
    </location>
</feature>
<dbReference type="Proteomes" id="UP001499851">
    <property type="component" value="Unassembled WGS sequence"/>
</dbReference>
<evidence type="ECO:0000256" key="4">
    <source>
        <dbReference type="ARBA" id="ARBA00022801"/>
    </source>
</evidence>
<comment type="similarity">
    <text evidence="6">Belongs to the Vsr family.</text>
</comment>
<protein>
    <submittedName>
        <fullName evidence="8">Very short patch repair endonuclease</fullName>
    </submittedName>
</protein>
<keyword evidence="5" id="KW-0234">DNA repair</keyword>
<dbReference type="CDD" id="cd00221">
    <property type="entry name" value="Vsr"/>
    <property type="match status" value="1"/>
</dbReference>
<evidence type="ECO:0000256" key="6">
    <source>
        <dbReference type="ARBA" id="ARBA00029466"/>
    </source>
</evidence>
<accession>A0ABN2H7N4</accession>
<evidence type="ECO:0000256" key="2">
    <source>
        <dbReference type="ARBA" id="ARBA00022759"/>
    </source>
</evidence>